<dbReference type="Proteomes" id="UP000824533">
    <property type="component" value="Linkage Group LG02"/>
</dbReference>
<gene>
    <name evidence="1" type="ORF">K1T71_001106</name>
</gene>
<name>A0ACC1DH39_9NEOP</name>
<organism evidence="1 2">
    <name type="scientific">Dendrolimus kikuchii</name>
    <dbReference type="NCBI Taxonomy" id="765133"/>
    <lineage>
        <taxon>Eukaryota</taxon>
        <taxon>Metazoa</taxon>
        <taxon>Ecdysozoa</taxon>
        <taxon>Arthropoda</taxon>
        <taxon>Hexapoda</taxon>
        <taxon>Insecta</taxon>
        <taxon>Pterygota</taxon>
        <taxon>Neoptera</taxon>
        <taxon>Endopterygota</taxon>
        <taxon>Lepidoptera</taxon>
        <taxon>Glossata</taxon>
        <taxon>Ditrysia</taxon>
        <taxon>Bombycoidea</taxon>
        <taxon>Lasiocampidae</taxon>
        <taxon>Dendrolimus</taxon>
    </lineage>
</organism>
<evidence type="ECO:0000313" key="1">
    <source>
        <dbReference type="EMBL" id="KAJ0183130.1"/>
    </source>
</evidence>
<accession>A0ACC1DH39</accession>
<dbReference type="EMBL" id="CM034388">
    <property type="protein sequence ID" value="KAJ0183130.1"/>
    <property type="molecule type" value="Genomic_DNA"/>
</dbReference>
<reference evidence="1 2" key="1">
    <citation type="journal article" date="2021" name="Front. Genet.">
        <title>Chromosome-Level Genome Assembly Reveals Significant Gene Expansion in the Toll and IMD Signaling Pathways of Dendrolimus kikuchii.</title>
        <authorList>
            <person name="Zhou J."/>
            <person name="Wu P."/>
            <person name="Xiong Z."/>
            <person name="Liu N."/>
            <person name="Zhao N."/>
            <person name="Ji M."/>
            <person name="Qiu Y."/>
            <person name="Yang B."/>
        </authorList>
    </citation>
    <scope>NUCLEOTIDE SEQUENCE [LARGE SCALE GENOMIC DNA]</scope>
    <source>
        <strain evidence="1">Ann1</strain>
    </source>
</reference>
<proteinExistence type="predicted"/>
<protein>
    <submittedName>
        <fullName evidence="1">Uncharacterized protein</fullName>
    </submittedName>
</protein>
<evidence type="ECO:0000313" key="2">
    <source>
        <dbReference type="Proteomes" id="UP000824533"/>
    </source>
</evidence>
<keyword evidence="2" id="KW-1185">Reference proteome</keyword>
<sequence>MSHEYCVHKTERSFSARPASCSILRLVGKSDVPTNIHRLTTNNCQPNEGQIHRTNILSVPSMTNAFS</sequence>
<comment type="caution">
    <text evidence="1">The sequence shown here is derived from an EMBL/GenBank/DDBJ whole genome shotgun (WGS) entry which is preliminary data.</text>
</comment>